<dbReference type="AlphaFoldDB" id="A0A6P8HU33"/>
<keyword evidence="7" id="KW-0067">ATP-binding</keyword>
<dbReference type="GO" id="GO:0016779">
    <property type="term" value="F:nucleotidyltransferase activity"/>
    <property type="evidence" value="ECO:0007669"/>
    <property type="project" value="UniProtKB-KW"/>
</dbReference>
<dbReference type="KEGG" id="aten:116292926"/>
<organism evidence="11 13">
    <name type="scientific">Actinia tenebrosa</name>
    <name type="common">Australian red waratah sea anemone</name>
    <dbReference type="NCBI Taxonomy" id="6105"/>
    <lineage>
        <taxon>Eukaryota</taxon>
        <taxon>Metazoa</taxon>
        <taxon>Cnidaria</taxon>
        <taxon>Anthozoa</taxon>
        <taxon>Hexacorallia</taxon>
        <taxon>Actiniaria</taxon>
        <taxon>Actiniidae</taxon>
        <taxon>Actinia</taxon>
    </lineage>
</organism>
<evidence type="ECO:0000313" key="13">
    <source>
        <dbReference type="RefSeq" id="XP_031556132.1"/>
    </source>
</evidence>
<evidence type="ECO:0000256" key="8">
    <source>
        <dbReference type="ARBA" id="ARBA00022842"/>
    </source>
</evidence>
<feature type="domain" description="Mab-21-like HhH/H2TH-like" evidence="10">
    <location>
        <begin position="663"/>
        <end position="732"/>
    </location>
</feature>
<keyword evidence="8" id="KW-0460">Magnesium</keyword>
<evidence type="ECO:0000256" key="1">
    <source>
        <dbReference type="ARBA" id="ARBA00001946"/>
    </source>
</evidence>
<evidence type="ECO:0000256" key="5">
    <source>
        <dbReference type="ARBA" id="ARBA00022723"/>
    </source>
</evidence>
<keyword evidence="4" id="KW-0548">Nucleotidyltransferase</keyword>
<feature type="domain" description="Mab-21-like nucleotidyltransferase" evidence="9">
    <location>
        <begin position="100"/>
        <end position="225"/>
    </location>
</feature>
<evidence type="ECO:0000256" key="3">
    <source>
        <dbReference type="ARBA" id="ARBA00022679"/>
    </source>
</evidence>
<dbReference type="Proteomes" id="UP000515163">
    <property type="component" value="Unplaced"/>
</dbReference>
<dbReference type="RefSeq" id="XP_031556132.1">
    <property type="nucleotide sequence ID" value="XM_031700272.1"/>
</dbReference>
<dbReference type="PANTHER" id="PTHR10656">
    <property type="entry name" value="CELL FATE DETERMINING PROTEIN MAB21-RELATED"/>
    <property type="match status" value="1"/>
</dbReference>
<evidence type="ECO:0000259" key="10">
    <source>
        <dbReference type="Pfam" id="PF20266"/>
    </source>
</evidence>
<comment type="similarity">
    <text evidence="2">Belongs to the mab-21 family.</text>
</comment>
<comment type="cofactor">
    <cofactor evidence="1">
        <name>Mg(2+)</name>
        <dbReference type="ChEBI" id="CHEBI:18420"/>
    </cofactor>
</comment>
<dbReference type="SMART" id="SM01265">
    <property type="entry name" value="Mab-21"/>
    <property type="match status" value="2"/>
</dbReference>
<evidence type="ECO:0000256" key="4">
    <source>
        <dbReference type="ARBA" id="ARBA00022695"/>
    </source>
</evidence>
<feature type="domain" description="Mab-21-like HhH/H2TH-like" evidence="10">
    <location>
        <begin position="273"/>
        <end position="367"/>
    </location>
</feature>
<protein>
    <submittedName>
        <fullName evidence="12 13">Uncharacterized protein LOC116292926 isoform X1</fullName>
    </submittedName>
</protein>
<dbReference type="OrthoDB" id="6054650at2759"/>
<evidence type="ECO:0000256" key="6">
    <source>
        <dbReference type="ARBA" id="ARBA00022741"/>
    </source>
</evidence>
<evidence type="ECO:0000256" key="2">
    <source>
        <dbReference type="ARBA" id="ARBA00008307"/>
    </source>
</evidence>
<evidence type="ECO:0000256" key="7">
    <source>
        <dbReference type="ARBA" id="ARBA00022840"/>
    </source>
</evidence>
<feature type="domain" description="Mab-21-like nucleotidyltransferase" evidence="9">
    <location>
        <begin position="468"/>
        <end position="632"/>
    </location>
</feature>
<sequence>MRFKSLLVQLVIVLFILTLFFSFQVQGKKRKRKKKEGKTMSSTDLNNQLRYYSAQHVKIQESDYEWAKSLVEKYVKDELWNYIRENSEFPLQKLEYTGSHYERLKTEAADEVDVMLVLDAKKHITKEEVEGVPGWVKLKVHKTDSPFNNKKYVNPHQYILPEKMLSKWLFSIVTRARNAFQEKATDLAVSFEVRKHGPAVQLDITEVASGKTLSVDLVLAFGFDDHEFYVAKPYKIKNPNKRLPCNKDILLRKSFSTREKAKLKSMDNMDSGCRHELLRIVKTIVRNDSALKGKLTTYHLKTAFLWFNQDESKSWHRNELGNRFLDYIQYLVDALKQKNLPNFWVHEVNLLEDIEDVVIGNMVGRLQRLLSSDNERSKILKVPTSDLPTLTSQLSIKEEGILDLLRTFIDDMGNALSKSIRDSRELFNKYVKDVILKRCKENYPDLISNFEYSGNLYEKLMTEDQDEDVVILMVLKKKSNDVIHMMHEGYYSKFKVQGKRYESFSDSEGFVSPEKMRKWFFTIVREEAESCAKEFGLDIKISQPAKNSPLKLDIKISQENCQEKKLCLNAEAASNVWFKTPSIRVCLLPAFELVKRKFFVPIEPYHFEDSVTTKASNNWKQSFSLEMKNILQQMDTDGGCRHDLYKVVNTILKREPTFSYLLPHMKMLFVKFIKDSTKNWDKSKLGDKFEEFFSFLAGLLENKKLKHFWLDDVDLLSNVPTMTLENMEKRVKRILSSDQEKQKILKY</sequence>
<dbReference type="Gene3D" id="1.10.1410.40">
    <property type="match status" value="2"/>
</dbReference>
<dbReference type="Pfam" id="PF03281">
    <property type="entry name" value="Mab-21"/>
    <property type="match status" value="2"/>
</dbReference>
<dbReference type="InterPro" id="IPR046903">
    <property type="entry name" value="Mab-21-like_nuc_Trfase"/>
</dbReference>
<dbReference type="Pfam" id="PF20266">
    <property type="entry name" value="Mab-21_C"/>
    <property type="match status" value="2"/>
</dbReference>
<gene>
    <name evidence="12 13" type="primary">LOC116292926</name>
</gene>
<reference evidence="12 13" key="1">
    <citation type="submission" date="2025-04" db="UniProtKB">
        <authorList>
            <consortium name="RefSeq"/>
        </authorList>
    </citation>
    <scope>IDENTIFICATION</scope>
    <source>
        <tissue evidence="12 13">Tentacle</tissue>
    </source>
</reference>
<dbReference type="Gene3D" id="3.30.460.90">
    <property type="match status" value="1"/>
</dbReference>
<keyword evidence="5" id="KW-0479">Metal-binding</keyword>
<evidence type="ECO:0000313" key="11">
    <source>
        <dbReference type="Proteomes" id="UP000515163"/>
    </source>
</evidence>
<dbReference type="GO" id="GO:0046872">
    <property type="term" value="F:metal ion binding"/>
    <property type="evidence" value="ECO:0007669"/>
    <property type="project" value="UniProtKB-KW"/>
</dbReference>
<accession>A0A6P8HU33</accession>
<dbReference type="RefSeq" id="XP_031556131.1">
    <property type="nucleotide sequence ID" value="XM_031700271.1"/>
</dbReference>
<keyword evidence="3" id="KW-0808">Transferase</keyword>
<keyword evidence="11" id="KW-1185">Reference proteome</keyword>
<keyword evidence="6" id="KW-0547">Nucleotide-binding</keyword>
<evidence type="ECO:0000259" key="9">
    <source>
        <dbReference type="Pfam" id="PF03281"/>
    </source>
</evidence>
<dbReference type="InterPro" id="IPR024810">
    <property type="entry name" value="MAB21L/cGLR"/>
</dbReference>
<dbReference type="InterPro" id="IPR046906">
    <property type="entry name" value="Mab-21_HhH/H2TH-like"/>
</dbReference>
<dbReference type="GO" id="GO:0005524">
    <property type="term" value="F:ATP binding"/>
    <property type="evidence" value="ECO:0007669"/>
    <property type="project" value="UniProtKB-KW"/>
</dbReference>
<name>A0A6P8HU33_ACTTE</name>
<dbReference type="GeneID" id="116292926"/>
<evidence type="ECO:0000313" key="12">
    <source>
        <dbReference type="RefSeq" id="XP_031556131.1"/>
    </source>
</evidence>
<proteinExistence type="inferred from homology"/>
<dbReference type="PANTHER" id="PTHR10656:SF42">
    <property type="entry name" value="CYCLIC GMP-AMP SYNTHASE-LIKE PROTEIN-RELATED"/>
    <property type="match status" value="1"/>
</dbReference>